<accession>A0ABQ2V0L4</accession>
<sequence>MRWRSLTEEEREAITHWRRATGESPREIPATASIRKSWNKRSGSYSGNNENFPINCLRNPRFEKEYKFGLADLMPASRNASASMTSHLDLGIFSDERREQERKSSAEGILKYRHTYNSGDAIAYLTAADHLDLTAVRRGDPQSNEYDTINGKFSAATGKNLTRPEIDRS</sequence>
<evidence type="ECO:0000313" key="1">
    <source>
        <dbReference type="EMBL" id="GGU61325.1"/>
    </source>
</evidence>
<proteinExistence type="predicted"/>
<keyword evidence="2" id="KW-1185">Reference proteome</keyword>
<protein>
    <submittedName>
        <fullName evidence="1">Uncharacterized protein</fullName>
    </submittedName>
</protein>
<evidence type="ECO:0000313" key="2">
    <source>
        <dbReference type="Proteomes" id="UP000649573"/>
    </source>
</evidence>
<dbReference type="RefSeq" id="WP_189257285.1">
    <property type="nucleotide sequence ID" value="NZ_BMRE01000034.1"/>
</dbReference>
<organism evidence="1 2">
    <name type="scientific">Lentzea flava</name>
    <dbReference type="NCBI Taxonomy" id="103732"/>
    <lineage>
        <taxon>Bacteria</taxon>
        <taxon>Bacillati</taxon>
        <taxon>Actinomycetota</taxon>
        <taxon>Actinomycetes</taxon>
        <taxon>Pseudonocardiales</taxon>
        <taxon>Pseudonocardiaceae</taxon>
        <taxon>Lentzea</taxon>
    </lineage>
</organism>
<reference evidence="2" key="1">
    <citation type="journal article" date="2019" name="Int. J. Syst. Evol. Microbiol.">
        <title>The Global Catalogue of Microorganisms (GCM) 10K type strain sequencing project: providing services to taxonomists for standard genome sequencing and annotation.</title>
        <authorList>
            <consortium name="The Broad Institute Genomics Platform"/>
            <consortium name="The Broad Institute Genome Sequencing Center for Infectious Disease"/>
            <person name="Wu L."/>
            <person name="Ma J."/>
        </authorList>
    </citation>
    <scope>NUCLEOTIDE SEQUENCE [LARGE SCALE GENOMIC DNA]</scope>
    <source>
        <strain evidence="2">JCM 3296</strain>
    </source>
</reference>
<name>A0ABQ2V0L4_9PSEU</name>
<gene>
    <name evidence="1" type="ORF">GCM10010178_62010</name>
</gene>
<comment type="caution">
    <text evidence="1">The sequence shown here is derived from an EMBL/GenBank/DDBJ whole genome shotgun (WGS) entry which is preliminary data.</text>
</comment>
<dbReference type="Proteomes" id="UP000649573">
    <property type="component" value="Unassembled WGS sequence"/>
</dbReference>
<dbReference type="EMBL" id="BMRE01000034">
    <property type="protein sequence ID" value="GGU61325.1"/>
    <property type="molecule type" value="Genomic_DNA"/>
</dbReference>